<comment type="subcellular location">
    <subcellularLocation>
        <location evidence="1">Membrane</location>
        <topology evidence="1">Multi-pass membrane protein</topology>
    </subcellularLocation>
</comment>
<dbReference type="Pfam" id="PF07291">
    <property type="entry name" value="MauE"/>
    <property type="match status" value="1"/>
</dbReference>
<reference evidence="7 8" key="1">
    <citation type="submission" date="2016-10" db="EMBL/GenBank/DDBJ databases">
        <authorList>
            <person name="de Groot N.N."/>
        </authorList>
    </citation>
    <scope>NUCLEOTIDE SEQUENCE [LARGE SCALE GENOMIC DNA]</scope>
    <source>
        <strain evidence="7 8">DSM 28286</strain>
    </source>
</reference>
<keyword evidence="3 5" id="KW-1133">Transmembrane helix</keyword>
<feature type="transmembrane region" description="Helical" evidence="5">
    <location>
        <begin position="121"/>
        <end position="138"/>
    </location>
</feature>
<feature type="transmembrane region" description="Helical" evidence="5">
    <location>
        <begin position="150"/>
        <end position="170"/>
    </location>
</feature>
<accession>A0A1I5RJC2</accession>
<dbReference type="GO" id="GO:0016020">
    <property type="term" value="C:membrane"/>
    <property type="evidence" value="ECO:0007669"/>
    <property type="project" value="UniProtKB-SubCell"/>
</dbReference>
<evidence type="ECO:0000256" key="5">
    <source>
        <dbReference type="SAM" id="Phobius"/>
    </source>
</evidence>
<evidence type="ECO:0000256" key="3">
    <source>
        <dbReference type="ARBA" id="ARBA00022989"/>
    </source>
</evidence>
<feature type="transmembrane region" description="Helical" evidence="5">
    <location>
        <begin position="83"/>
        <end position="101"/>
    </location>
</feature>
<feature type="transmembrane region" description="Helical" evidence="5">
    <location>
        <begin position="55"/>
        <end position="76"/>
    </location>
</feature>
<dbReference type="InterPro" id="IPR009908">
    <property type="entry name" value="Methylamine_util_MauE"/>
</dbReference>
<evidence type="ECO:0000313" key="8">
    <source>
        <dbReference type="Proteomes" id="UP000199031"/>
    </source>
</evidence>
<sequence length="369" mass="41750">MTTKKNTGLLIIRWVVGLLFIFSGLVKANDPLGLSYKMQEFFQAWNMYFFNDYTLAFSLIMNVFEVLAGVAVIIGWRMRLFSWLLLLLIIFFSFLTGYALFSGKIKTCGCFGDCLPLTPAQSFTKDLILLVLILILFINRKKIISSLRPIAAVCSLIFCIAVIGELQAYVMKHLPVVDCLPYKKGNNLLQQMQPPPNAVPDSIVMVFKYRKNGKVQEYTAETLPADLDSTYEFIDRVDKVVRKGNATPPIADFALFSFNGTDTTKDLLQSDAKYVMLFAKDFSTVDDWMNDDFKKYVQQLQQQQIHFYIVTADKQGAERISGSIPADVLLCDGTVIKTAARVNPTYFVMHGADVLDKFSYADLPERLLK</sequence>
<gene>
    <name evidence="7" type="ORF">SAMN05444277_101283</name>
</gene>
<feature type="domain" description="Methylamine utilisation protein MauE" evidence="6">
    <location>
        <begin position="8"/>
        <end position="137"/>
    </location>
</feature>
<dbReference type="Proteomes" id="UP000199031">
    <property type="component" value="Unassembled WGS sequence"/>
</dbReference>
<organism evidence="7 8">
    <name type="scientific">Parafilimonas terrae</name>
    <dbReference type="NCBI Taxonomy" id="1465490"/>
    <lineage>
        <taxon>Bacteria</taxon>
        <taxon>Pseudomonadati</taxon>
        <taxon>Bacteroidota</taxon>
        <taxon>Chitinophagia</taxon>
        <taxon>Chitinophagales</taxon>
        <taxon>Chitinophagaceae</taxon>
        <taxon>Parafilimonas</taxon>
    </lineage>
</organism>
<protein>
    <submittedName>
        <fullName evidence="7">DoxX protein</fullName>
    </submittedName>
</protein>
<dbReference type="OrthoDB" id="648842at2"/>
<keyword evidence="4 5" id="KW-0472">Membrane</keyword>
<dbReference type="EMBL" id="FOXQ01000001">
    <property type="protein sequence ID" value="SFP58669.1"/>
    <property type="molecule type" value="Genomic_DNA"/>
</dbReference>
<evidence type="ECO:0000313" key="7">
    <source>
        <dbReference type="EMBL" id="SFP58669.1"/>
    </source>
</evidence>
<evidence type="ECO:0000256" key="1">
    <source>
        <dbReference type="ARBA" id="ARBA00004141"/>
    </source>
</evidence>
<dbReference type="GO" id="GO:0030416">
    <property type="term" value="P:methylamine metabolic process"/>
    <property type="evidence" value="ECO:0007669"/>
    <property type="project" value="InterPro"/>
</dbReference>
<dbReference type="AlphaFoldDB" id="A0A1I5RJC2"/>
<keyword evidence="8" id="KW-1185">Reference proteome</keyword>
<evidence type="ECO:0000259" key="6">
    <source>
        <dbReference type="Pfam" id="PF07291"/>
    </source>
</evidence>
<evidence type="ECO:0000256" key="4">
    <source>
        <dbReference type="ARBA" id="ARBA00023136"/>
    </source>
</evidence>
<dbReference type="RefSeq" id="WP_090653752.1">
    <property type="nucleotide sequence ID" value="NZ_FOXQ01000001.1"/>
</dbReference>
<keyword evidence="2 5" id="KW-0812">Transmembrane</keyword>
<evidence type="ECO:0000256" key="2">
    <source>
        <dbReference type="ARBA" id="ARBA00022692"/>
    </source>
</evidence>
<dbReference type="NCBIfam" id="NF045576">
    <property type="entry name" value="BT_3928_fam"/>
    <property type="match status" value="1"/>
</dbReference>
<name>A0A1I5RJC2_9BACT</name>
<dbReference type="STRING" id="1465490.SAMN05444277_101283"/>
<proteinExistence type="predicted"/>